<comment type="catalytic activity">
    <reaction evidence="11">
        <text>methanethiol + S-adenosyl-L-methionine = dimethyl sulfide + S-adenosyl-L-homocysteine + H(+)</text>
        <dbReference type="Rhea" id="RHEA:50428"/>
        <dbReference type="ChEBI" id="CHEBI:15378"/>
        <dbReference type="ChEBI" id="CHEBI:16007"/>
        <dbReference type="ChEBI" id="CHEBI:17437"/>
        <dbReference type="ChEBI" id="CHEBI:57856"/>
        <dbReference type="ChEBI" id="CHEBI:59789"/>
        <dbReference type="EC" id="2.1.1.334"/>
    </reaction>
</comment>
<feature type="transmembrane region" description="Helical" evidence="12">
    <location>
        <begin position="7"/>
        <end position="33"/>
    </location>
</feature>
<evidence type="ECO:0000256" key="5">
    <source>
        <dbReference type="ARBA" id="ARBA00022603"/>
    </source>
</evidence>
<evidence type="ECO:0000256" key="1">
    <source>
        <dbReference type="ARBA" id="ARBA00002096"/>
    </source>
</evidence>
<dbReference type="GO" id="GO:0008168">
    <property type="term" value="F:methyltransferase activity"/>
    <property type="evidence" value="ECO:0007669"/>
    <property type="project" value="UniProtKB-KW"/>
</dbReference>
<evidence type="ECO:0000256" key="6">
    <source>
        <dbReference type="ARBA" id="ARBA00022679"/>
    </source>
</evidence>
<evidence type="ECO:0000256" key="8">
    <source>
        <dbReference type="ARBA" id="ARBA00022692"/>
    </source>
</evidence>
<comment type="function">
    <text evidence="1">Catalyzes the methylation of methanethiol (MeSH) to yield dimethylsulphide (DMS).</text>
</comment>
<evidence type="ECO:0000256" key="4">
    <source>
        <dbReference type="ARBA" id="ARBA00012149"/>
    </source>
</evidence>
<dbReference type="PANTHER" id="PTHR31040:SF1">
    <property type="entry name" value="NURIM"/>
    <property type="match status" value="1"/>
</dbReference>
<organism evidence="14 15">
    <name type="scientific">Flavobacterium frigoritolerans</name>
    <dbReference type="NCBI Taxonomy" id="2987686"/>
    <lineage>
        <taxon>Bacteria</taxon>
        <taxon>Pseudomonadati</taxon>
        <taxon>Bacteroidota</taxon>
        <taxon>Flavobacteriia</taxon>
        <taxon>Flavobacteriales</taxon>
        <taxon>Flavobacteriaceae</taxon>
        <taxon>Flavobacterium</taxon>
    </lineage>
</organism>
<evidence type="ECO:0000256" key="3">
    <source>
        <dbReference type="ARBA" id="ARBA00010631"/>
    </source>
</evidence>
<feature type="transmembrane region" description="Helical" evidence="12">
    <location>
        <begin position="86"/>
        <end position="103"/>
    </location>
</feature>
<reference evidence="14" key="1">
    <citation type="submission" date="2022-10" db="EMBL/GenBank/DDBJ databases">
        <title>Two novel species of Flavobacterium.</title>
        <authorList>
            <person name="Liu Q."/>
            <person name="Xin Y.-H."/>
        </authorList>
    </citation>
    <scope>NUCLEOTIDE SEQUENCE</scope>
    <source>
        <strain evidence="14">LS1R47</strain>
    </source>
</reference>
<accession>A0A9X2YYN4</accession>
<keyword evidence="15" id="KW-1185">Reference proteome</keyword>
<keyword evidence="9 12" id="KW-1133">Transmembrane helix</keyword>
<evidence type="ECO:0000313" key="14">
    <source>
        <dbReference type="EMBL" id="MCV9931773.1"/>
    </source>
</evidence>
<evidence type="ECO:0000256" key="7">
    <source>
        <dbReference type="ARBA" id="ARBA00022691"/>
    </source>
</evidence>
<feature type="transmembrane region" description="Helical" evidence="12">
    <location>
        <begin position="196"/>
        <end position="216"/>
    </location>
</feature>
<protein>
    <recommendedName>
        <fullName evidence="4">methanethiol S-methyltransferase</fullName>
        <ecNumber evidence="4">2.1.1.334</ecNumber>
    </recommendedName>
</protein>
<dbReference type="InterPro" id="IPR054700">
    <property type="entry name" value="MddA"/>
</dbReference>
<proteinExistence type="inferred from homology"/>
<dbReference type="Pfam" id="PF07298">
    <property type="entry name" value="NnrU"/>
    <property type="match status" value="1"/>
</dbReference>
<keyword evidence="5" id="KW-0489">Methyltransferase</keyword>
<dbReference type="EC" id="2.1.1.334" evidence="4"/>
<comment type="similarity">
    <text evidence="3">Belongs to the nurim family.</text>
</comment>
<evidence type="ECO:0000256" key="12">
    <source>
        <dbReference type="SAM" id="Phobius"/>
    </source>
</evidence>
<keyword evidence="7" id="KW-0949">S-adenosyl-L-methionine</keyword>
<feature type="domain" description="NnrU" evidence="13">
    <location>
        <begin position="53"/>
        <end position="219"/>
    </location>
</feature>
<dbReference type="AlphaFoldDB" id="A0A9X2YYN4"/>
<dbReference type="EMBL" id="JAOZEV010000003">
    <property type="protein sequence ID" value="MCV9931773.1"/>
    <property type="molecule type" value="Genomic_DNA"/>
</dbReference>
<name>A0A9X2YYN4_9FLAO</name>
<feature type="transmembrane region" description="Helical" evidence="12">
    <location>
        <begin position="123"/>
        <end position="148"/>
    </location>
</feature>
<dbReference type="PANTHER" id="PTHR31040">
    <property type="entry name" value="NURIM"/>
    <property type="match status" value="1"/>
</dbReference>
<evidence type="ECO:0000256" key="9">
    <source>
        <dbReference type="ARBA" id="ARBA00022989"/>
    </source>
</evidence>
<keyword evidence="6" id="KW-0808">Transferase</keyword>
<dbReference type="GO" id="GO:0016020">
    <property type="term" value="C:membrane"/>
    <property type="evidence" value="ECO:0007669"/>
    <property type="project" value="UniProtKB-SubCell"/>
</dbReference>
<dbReference type="Gene3D" id="1.20.120.1630">
    <property type="match status" value="1"/>
</dbReference>
<feature type="transmembrane region" description="Helical" evidence="12">
    <location>
        <begin position="45"/>
        <end position="65"/>
    </location>
</feature>
<keyword evidence="8 12" id="KW-0812">Transmembrane</keyword>
<sequence>MTKLITFLYGVIAYLLFLIAFLYAIGFVGNFIVPKSIDTGTETTFTQALVINVLLLSLFALQHSIMARPAFKKWWTSIINPVIERSTYVLLASSALLLIYWQWQPMRFIIWEIENKTATMIINGIYFLGWIIVLLSTFIINHFELFGLKQIIQNMKNKDPKPECTTFKIIHLYKIVRHPIMLGFLIAFWATPVMTLGHLVFTLTTTVYIFIAVKFLEEKDLQEFYGEEYKDYQKKVPMLVPFIRKRN</sequence>
<dbReference type="RefSeq" id="WP_264286084.1">
    <property type="nucleotide sequence ID" value="NZ_JAOZEV010000003.1"/>
</dbReference>
<dbReference type="NCBIfam" id="NF045656">
    <property type="entry name" value="MeththiolMtaseMddA"/>
    <property type="match status" value="1"/>
</dbReference>
<dbReference type="Proteomes" id="UP001151133">
    <property type="component" value="Unassembled WGS sequence"/>
</dbReference>
<keyword evidence="10 12" id="KW-0472">Membrane</keyword>
<evidence type="ECO:0000256" key="11">
    <source>
        <dbReference type="ARBA" id="ARBA00048134"/>
    </source>
</evidence>
<evidence type="ECO:0000256" key="10">
    <source>
        <dbReference type="ARBA" id="ARBA00023136"/>
    </source>
</evidence>
<comment type="caution">
    <text evidence="14">The sequence shown here is derived from an EMBL/GenBank/DDBJ whole genome shotgun (WGS) entry which is preliminary data.</text>
</comment>
<evidence type="ECO:0000256" key="2">
    <source>
        <dbReference type="ARBA" id="ARBA00004141"/>
    </source>
</evidence>
<dbReference type="InterPro" id="IPR033580">
    <property type="entry name" value="Nurim-like"/>
</dbReference>
<dbReference type="InterPro" id="IPR009915">
    <property type="entry name" value="NnrU_dom"/>
</dbReference>
<gene>
    <name evidence="14" type="ORF">OIU80_05710</name>
</gene>
<dbReference type="GO" id="GO:0032259">
    <property type="term" value="P:methylation"/>
    <property type="evidence" value="ECO:0007669"/>
    <property type="project" value="UniProtKB-KW"/>
</dbReference>
<evidence type="ECO:0000313" key="15">
    <source>
        <dbReference type="Proteomes" id="UP001151133"/>
    </source>
</evidence>
<comment type="subcellular location">
    <subcellularLocation>
        <location evidence="2">Membrane</location>
        <topology evidence="2">Multi-pass membrane protein</topology>
    </subcellularLocation>
</comment>
<feature type="transmembrane region" description="Helical" evidence="12">
    <location>
        <begin position="169"/>
        <end position="190"/>
    </location>
</feature>
<evidence type="ECO:0000259" key="13">
    <source>
        <dbReference type="Pfam" id="PF07298"/>
    </source>
</evidence>